<gene>
    <name evidence="5" type="ORF">ATO11_10700</name>
</gene>
<dbReference type="PANTHER" id="PTHR43584:SF8">
    <property type="entry name" value="N-ACETYLMURAMATE ALPHA-1-PHOSPHATE URIDYLYLTRANSFERASE"/>
    <property type="match status" value="1"/>
</dbReference>
<dbReference type="Gene3D" id="3.90.550.10">
    <property type="entry name" value="Spore Coat Polysaccharide Biosynthesis Protein SpsA, Chain A"/>
    <property type="match status" value="1"/>
</dbReference>
<evidence type="ECO:0000313" key="6">
    <source>
        <dbReference type="Proteomes" id="UP000036938"/>
    </source>
</evidence>
<keyword evidence="2" id="KW-0548">Nucleotidyltransferase</keyword>
<dbReference type="InterPro" id="IPR050065">
    <property type="entry name" value="GlmU-like"/>
</dbReference>
<dbReference type="STRING" id="1317121.ATO11_10700"/>
<comment type="caution">
    <text evidence="5">The sequence shown here is derived from an EMBL/GenBank/DDBJ whole genome shotgun (WGS) entry which is preliminary data.</text>
</comment>
<keyword evidence="6" id="KW-1185">Reference proteome</keyword>
<accession>A0A0L1JQG0</accession>
<dbReference type="InterPro" id="IPR029044">
    <property type="entry name" value="Nucleotide-diphossugar_trans"/>
</dbReference>
<evidence type="ECO:0000256" key="1">
    <source>
        <dbReference type="ARBA" id="ARBA00022679"/>
    </source>
</evidence>
<dbReference type="Pfam" id="PF12804">
    <property type="entry name" value="NTP_transf_3"/>
    <property type="match status" value="1"/>
</dbReference>
<name>A0A0L1JQG0_9RHOB</name>
<dbReference type="PANTHER" id="PTHR43584">
    <property type="entry name" value="NUCLEOTIDYL TRANSFERASE"/>
    <property type="match status" value="1"/>
</dbReference>
<dbReference type="SUPFAM" id="SSF53448">
    <property type="entry name" value="Nucleotide-diphospho-sugar transferases"/>
    <property type="match status" value="1"/>
</dbReference>
<sequence>MTAPRSILFFAAGFGTRMRPLTDTRPKPLIEVAGQPLLTHALNQTKGLDLPRKVVNAHYLGDQIAEYAATHGLDLSREEPDILDTGGGLKQALPLMADGPVFTLNTDAVWTGPSPLQTLNAAWDPARMDALLLCVPTDRAEGHGGTGDFTIDAEGRLHRGGPYVYSGAQIIKGACVAARPERAFSLNAVWTDLAQRGRLFGAVHPGGWCDVGHSGGIALAEAMLERAT</sequence>
<protein>
    <submittedName>
        <fullName evidence="5">Nucleotidyltransferase</fullName>
    </submittedName>
</protein>
<reference evidence="5 6" key="1">
    <citation type="journal article" date="2015" name="Int. J. Syst. Evol. Microbiol.">
        <title>Aestuariivita atlantica sp. nov., isolated from deep sea sediment of the Atlantic Ocean.</title>
        <authorList>
            <person name="Li G."/>
            <person name="Lai Q."/>
            <person name="Du Y."/>
            <person name="Liu X."/>
            <person name="Sun F."/>
            <person name="Shao Z."/>
        </authorList>
    </citation>
    <scope>NUCLEOTIDE SEQUENCE [LARGE SCALE GENOMIC DNA]</scope>
    <source>
        <strain evidence="5 6">22II-S11-z3</strain>
    </source>
</reference>
<keyword evidence="3" id="KW-0460">Magnesium</keyword>
<evidence type="ECO:0000256" key="3">
    <source>
        <dbReference type="ARBA" id="ARBA00022842"/>
    </source>
</evidence>
<dbReference type="InterPro" id="IPR025877">
    <property type="entry name" value="MobA-like_NTP_Trfase"/>
</dbReference>
<evidence type="ECO:0000256" key="2">
    <source>
        <dbReference type="ARBA" id="ARBA00022695"/>
    </source>
</evidence>
<feature type="domain" description="MobA-like NTP transferase" evidence="4">
    <location>
        <begin position="9"/>
        <end position="138"/>
    </location>
</feature>
<dbReference type="Proteomes" id="UP000036938">
    <property type="component" value="Unassembled WGS sequence"/>
</dbReference>
<dbReference type="OrthoDB" id="9788272at2"/>
<dbReference type="EMBL" id="AQQZ01000004">
    <property type="protein sequence ID" value="KNG93658.1"/>
    <property type="molecule type" value="Genomic_DNA"/>
</dbReference>
<evidence type="ECO:0000313" key="5">
    <source>
        <dbReference type="EMBL" id="KNG93658.1"/>
    </source>
</evidence>
<proteinExistence type="predicted"/>
<dbReference type="PATRIC" id="fig|1317121.7.peg.2815"/>
<dbReference type="RefSeq" id="WP_050530857.1">
    <property type="nucleotide sequence ID" value="NZ_AQQZ01000004.1"/>
</dbReference>
<dbReference type="AlphaFoldDB" id="A0A0L1JQG0"/>
<dbReference type="GO" id="GO:0016779">
    <property type="term" value="F:nucleotidyltransferase activity"/>
    <property type="evidence" value="ECO:0007669"/>
    <property type="project" value="UniProtKB-KW"/>
</dbReference>
<dbReference type="CDD" id="cd06422">
    <property type="entry name" value="NTP_transferase_like_1"/>
    <property type="match status" value="1"/>
</dbReference>
<keyword evidence="1 5" id="KW-0808">Transferase</keyword>
<evidence type="ECO:0000259" key="4">
    <source>
        <dbReference type="Pfam" id="PF12804"/>
    </source>
</evidence>
<organism evidence="5 6">
    <name type="scientific">Pseudaestuariivita atlantica</name>
    <dbReference type="NCBI Taxonomy" id="1317121"/>
    <lineage>
        <taxon>Bacteria</taxon>
        <taxon>Pseudomonadati</taxon>
        <taxon>Pseudomonadota</taxon>
        <taxon>Alphaproteobacteria</taxon>
        <taxon>Rhodobacterales</taxon>
        <taxon>Paracoccaceae</taxon>
        <taxon>Pseudaestuariivita</taxon>
    </lineage>
</organism>